<dbReference type="AlphaFoldDB" id="A0A1I3S8Z0"/>
<proteinExistence type="predicted"/>
<dbReference type="Proteomes" id="UP000183299">
    <property type="component" value="Unassembled WGS sequence"/>
</dbReference>
<protein>
    <submittedName>
        <fullName evidence="4">Capsular polysaccharide transport system permease protein</fullName>
    </submittedName>
</protein>
<evidence type="ECO:0000256" key="3">
    <source>
        <dbReference type="SAM" id="Phobius"/>
    </source>
</evidence>
<feature type="transmembrane region" description="Helical" evidence="3">
    <location>
        <begin position="61"/>
        <end position="82"/>
    </location>
</feature>
<name>A0A1I3S8Z0_9RHOB</name>
<organism evidence="4 5">
    <name type="scientific">Celeribacter halophilus</name>
    <dbReference type="NCBI Taxonomy" id="576117"/>
    <lineage>
        <taxon>Bacteria</taxon>
        <taxon>Pseudomonadati</taxon>
        <taxon>Pseudomonadota</taxon>
        <taxon>Alphaproteobacteria</taxon>
        <taxon>Rhodobacterales</taxon>
        <taxon>Roseobacteraceae</taxon>
        <taxon>Celeribacter</taxon>
    </lineage>
</organism>
<reference evidence="4 5" key="1">
    <citation type="submission" date="2016-10" db="EMBL/GenBank/DDBJ databases">
        <authorList>
            <person name="de Groot N.N."/>
        </authorList>
    </citation>
    <scope>NUCLEOTIDE SEQUENCE [LARGE SCALE GENOMIC DNA]</scope>
    <source>
        <strain evidence="4 5">CGMCC 1.8891</strain>
    </source>
</reference>
<dbReference type="GeneID" id="98665235"/>
<dbReference type="EMBL" id="FORY01000006">
    <property type="protein sequence ID" value="SFJ55155.1"/>
    <property type="molecule type" value="Genomic_DNA"/>
</dbReference>
<dbReference type="RefSeq" id="WP_231730571.1">
    <property type="nucleotide sequence ID" value="NZ_FORY01000006.1"/>
</dbReference>
<dbReference type="PANTHER" id="PTHR32309">
    <property type="entry name" value="TYROSINE-PROTEIN KINASE"/>
    <property type="match status" value="1"/>
</dbReference>
<keyword evidence="3" id="KW-1133">Transmembrane helix</keyword>
<sequence>MNKNLPQDKSPVSQQDVEVAAQQPAKPAMKKRKKQEAARKRAAVPQKPPVPRARLKSRHRALLMSFLVVVVLPILAMAWYLWTQAQDQYVSRVGFTVRREESASAVDIFGGLANLSSSSSSDSDILYEFIQSQEMVQAVNASLDLNALYSRFYEKDAVFSLRPDANIEALLQYWQRMVKVSYTSGTGLIKIEVRAFTPEDAQAIAEEVYRQSTQMINALSAIAREDALKYARLELEEAMEQLKQAQQAITAFRSKNQILNPNADIQIQMGLLTSLQEKLGDEMIAHDMLLNNTSEDDLRVVEAKRRIAAISERIRQERAKFGVGGAMAAGASPDDEDYATLLENFESLTVDREFAEKKYTSALSNFDSAQAEAQRQSRYLAAFVRPTLAEAAEYPRRFILLGIASLFLVMGWSTATLIFYSLRDRR</sequence>
<evidence type="ECO:0000256" key="2">
    <source>
        <dbReference type="SAM" id="MobiDB-lite"/>
    </source>
</evidence>
<dbReference type="PANTHER" id="PTHR32309:SF13">
    <property type="entry name" value="FERRIC ENTEROBACTIN TRANSPORT PROTEIN FEPE"/>
    <property type="match status" value="1"/>
</dbReference>
<dbReference type="STRING" id="576117.SAMN04488138_10698"/>
<evidence type="ECO:0000313" key="4">
    <source>
        <dbReference type="EMBL" id="SFJ55155.1"/>
    </source>
</evidence>
<evidence type="ECO:0000313" key="5">
    <source>
        <dbReference type="Proteomes" id="UP000183299"/>
    </source>
</evidence>
<feature type="region of interest" description="Disordered" evidence="2">
    <location>
        <begin position="1"/>
        <end position="52"/>
    </location>
</feature>
<dbReference type="InterPro" id="IPR050445">
    <property type="entry name" value="Bact_polysacc_biosynth/exp"/>
</dbReference>
<gene>
    <name evidence="4" type="ORF">SAMN04488138_10698</name>
</gene>
<feature type="compositionally biased region" description="Polar residues" evidence="2">
    <location>
        <begin position="1"/>
        <end position="16"/>
    </location>
</feature>
<accession>A0A1I3S8Z0</accession>
<keyword evidence="5" id="KW-1185">Reference proteome</keyword>
<keyword evidence="3" id="KW-0812">Transmembrane</keyword>
<keyword evidence="3" id="KW-0472">Membrane</keyword>
<dbReference type="GO" id="GO:0005886">
    <property type="term" value="C:plasma membrane"/>
    <property type="evidence" value="ECO:0007669"/>
    <property type="project" value="TreeGrafter"/>
</dbReference>
<feature type="coiled-coil region" evidence="1">
    <location>
        <begin position="225"/>
        <end position="255"/>
    </location>
</feature>
<dbReference type="GO" id="GO:0004713">
    <property type="term" value="F:protein tyrosine kinase activity"/>
    <property type="evidence" value="ECO:0007669"/>
    <property type="project" value="TreeGrafter"/>
</dbReference>
<evidence type="ECO:0000256" key="1">
    <source>
        <dbReference type="SAM" id="Coils"/>
    </source>
</evidence>
<keyword evidence="1" id="KW-0175">Coiled coil</keyword>
<feature type="transmembrane region" description="Helical" evidence="3">
    <location>
        <begin position="398"/>
        <end position="422"/>
    </location>
</feature>